<dbReference type="PIRSF" id="PIRSF005624">
    <property type="entry name" value="Ni-bind_GTPase"/>
    <property type="match status" value="1"/>
</dbReference>
<evidence type="ECO:0000256" key="4">
    <source>
        <dbReference type="ARBA" id="ARBA00022741"/>
    </source>
</evidence>
<keyword evidence="4" id="KW-0547">Nucleotide-binding</keyword>
<dbReference type="InterPro" id="IPR004392">
    <property type="entry name" value="Hyd_mat_HypB"/>
</dbReference>
<dbReference type="InterPro" id="IPR003495">
    <property type="entry name" value="CobW/HypB/UreG_nucleotide-bd"/>
</dbReference>
<dbReference type="EMBL" id="BARS01001858">
    <property type="protein sequence ID" value="GAF77298.1"/>
    <property type="molecule type" value="Genomic_DNA"/>
</dbReference>
<proteinExistence type="inferred from homology"/>
<dbReference type="Gene3D" id="3.40.50.300">
    <property type="entry name" value="P-loop containing nucleotide triphosphate hydrolases"/>
    <property type="match status" value="1"/>
</dbReference>
<accession>X0S8D1</accession>
<dbReference type="AlphaFoldDB" id="X0S8D1"/>
<name>X0S8D1_9ZZZZ</name>
<keyword evidence="5" id="KW-0378">Hydrolase</keyword>
<dbReference type="NCBIfam" id="TIGR00073">
    <property type="entry name" value="hypB"/>
    <property type="match status" value="1"/>
</dbReference>
<dbReference type="PANTHER" id="PTHR30134">
    <property type="entry name" value="HYDROGENASE PROTEIN ASSEMBLY PROTEIN, NICKEL CHAPERONE"/>
    <property type="match status" value="1"/>
</dbReference>
<evidence type="ECO:0000256" key="3">
    <source>
        <dbReference type="ARBA" id="ARBA00022723"/>
    </source>
</evidence>
<evidence type="ECO:0000256" key="1">
    <source>
        <dbReference type="ARBA" id="ARBA00006211"/>
    </source>
</evidence>
<sequence length="196" mass="21492">KTRALLSEKKVIMVNMIGSPGCGKTSLLEAVAAKARGKLSFAVLEGDLETTRDAERMAAVQVKANQLLTGGGCHLEARLVHHGLKDLDPDGLDFVFVENVGNLVCPVQFDIGEAAKIGLLSVTEGEDKPLKYPFLFKEAKVAVLTKIDLLPHLDFDEEACLGFIKTINPKLKVFRVSSKTGEGMDEFMEWLLEHKR</sequence>
<feature type="domain" description="CobW/HypB/UreG nucleotide-binding" evidence="8">
    <location>
        <begin position="15"/>
        <end position="174"/>
    </location>
</feature>
<evidence type="ECO:0000256" key="5">
    <source>
        <dbReference type="ARBA" id="ARBA00022801"/>
    </source>
</evidence>
<dbReference type="SUPFAM" id="SSF52540">
    <property type="entry name" value="P-loop containing nucleoside triphosphate hydrolases"/>
    <property type="match status" value="1"/>
</dbReference>
<keyword evidence="2" id="KW-0533">Nickel</keyword>
<dbReference type="GO" id="GO:0005525">
    <property type="term" value="F:GTP binding"/>
    <property type="evidence" value="ECO:0007669"/>
    <property type="project" value="UniProtKB-KW"/>
</dbReference>
<dbReference type="InterPro" id="IPR027417">
    <property type="entry name" value="P-loop_NTPase"/>
</dbReference>
<evidence type="ECO:0000259" key="8">
    <source>
        <dbReference type="Pfam" id="PF02492"/>
    </source>
</evidence>
<dbReference type="PANTHER" id="PTHR30134:SF2">
    <property type="entry name" value="HYDROGENASE MATURATION FACTOR HYPB"/>
    <property type="match status" value="1"/>
</dbReference>
<feature type="non-terminal residue" evidence="9">
    <location>
        <position position="1"/>
    </location>
</feature>
<keyword evidence="7" id="KW-0342">GTP-binding</keyword>
<keyword evidence="6" id="KW-0862">Zinc</keyword>
<dbReference type="GO" id="GO:0003924">
    <property type="term" value="F:GTPase activity"/>
    <property type="evidence" value="ECO:0007669"/>
    <property type="project" value="InterPro"/>
</dbReference>
<evidence type="ECO:0000313" key="9">
    <source>
        <dbReference type="EMBL" id="GAF77298.1"/>
    </source>
</evidence>
<dbReference type="GO" id="GO:0008270">
    <property type="term" value="F:zinc ion binding"/>
    <property type="evidence" value="ECO:0007669"/>
    <property type="project" value="TreeGrafter"/>
</dbReference>
<protein>
    <recommendedName>
        <fullName evidence="8">CobW/HypB/UreG nucleotide-binding domain-containing protein</fullName>
    </recommendedName>
</protein>
<comment type="similarity">
    <text evidence="1">Belongs to the SIMIBI class G3E GTPase family. HypB/HupM subfamily.</text>
</comment>
<evidence type="ECO:0000256" key="2">
    <source>
        <dbReference type="ARBA" id="ARBA00022596"/>
    </source>
</evidence>
<dbReference type="GO" id="GO:0016151">
    <property type="term" value="F:nickel cation binding"/>
    <property type="evidence" value="ECO:0007669"/>
    <property type="project" value="InterPro"/>
</dbReference>
<keyword evidence="3" id="KW-0479">Metal-binding</keyword>
<gene>
    <name evidence="9" type="ORF">S01H1_03401</name>
</gene>
<evidence type="ECO:0000256" key="6">
    <source>
        <dbReference type="ARBA" id="ARBA00022833"/>
    </source>
</evidence>
<reference evidence="9" key="1">
    <citation type="journal article" date="2014" name="Front. Microbiol.">
        <title>High frequency of phylogenetically diverse reductive dehalogenase-homologous genes in deep subseafloor sedimentary metagenomes.</title>
        <authorList>
            <person name="Kawai M."/>
            <person name="Futagami T."/>
            <person name="Toyoda A."/>
            <person name="Takaki Y."/>
            <person name="Nishi S."/>
            <person name="Hori S."/>
            <person name="Arai W."/>
            <person name="Tsubouchi T."/>
            <person name="Morono Y."/>
            <person name="Uchiyama I."/>
            <person name="Ito T."/>
            <person name="Fujiyama A."/>
            <person name="Inagaki F."/>
            <person name="Takami H."/>
        </authorList>
    </citation>
    <scope>NUCLEOTIDE SEQUENCE</scope>
    <source>
        <strain evidence="9">Expedition CK06-06</strain>
    </source>
</reference>
<comment type="caution">
    <text evidence="9">The sequence shown here is derived from an EMBL/GenBank/DDBJ whole genome shotgun (WGS) entry which is preliminary data.</text>
</comment>
<dbReference type="GO" id="GO:0051604">
    <property type="term" value="P:protein maturation"/>
    <property type="evidence" value="ECO:0007669"/>
    <property type="project" value="InterPro"/>
</dbReference>
<dbReference type="Pfam" id="PF02492">
    <property type="entry name" value="cobW"/>
    <property type="match status" value="1"/>
</dbReference>
<evidence type="ECO:0000256" key="7">
    <source>
        <dbReference type="ARBA" id="ARBA00023134"/>
    </source>
</evidence>
<organism evidence="9">
    <name type="scientific">marine sediment metagenome</name>
    <dbReference type="NCBI Taxonomy" id="412755"/>
    <lineage>
        <taxon>unclassified sequences</taxon>
        <taxon>metagenomes</taxon>
        <taxon>ecological metagenomes</taxon>
    </lineage>
</organism>